<feature type="compositionally biased region" description="Polar residues" evidence="1">
    <location>
        <begin position="141"/>
        <end position="153"/>
    </location>
</feature>
<organism evidence="3 4">
    <name type="scientific">Angustibacter aerolatus</name>
    <dbReference type="NCBI Taxonomy" id="1162965"/>
    <lineage>
        <taxon>Bacteria</taxon>
        <taxon>Bacillati</taxon>
        <taxon>Actinomycetota</taxon>
        <taxon>Actinomycetes</taxon>
        <taxon>Kineosporiales</taxon>
        <taxon>Kineosporiaceae</taxon>
    </lineage>
</organism>
<name>A0ABQ6JFR7_9ACTN</name>
<accession>A0ABQ6JFR7</accession>
<dbReference type="Proteomes" id="UP001157017">
    <property type="component" value="Unassembled WGS sequence"/>
</dbReference>
<evidence type="ECO:0000313" key="4">
    <source>
        <dbReference type="Proteomes" id="UP001157017"/>
    </source>
</evidence>
<proteinExistence type="predicted"/>
<feature type="region of interest" description="Disordered" evidence="1">
    <location>
        <begin position="1"/>
        <end position="51"/>
    </location>
</feature>
<protein>
    <recommendedName>
        <fullName evidence="2">FhaA N-terminal domain-containing protein</fullName>
    </recommendedName>
</protein>
<dbReference type="Gene3D" id="3.30.2320.60">
    <property type="entry name" value="FhaA, phosphopeptide-binding domain (DUF3662)"/>
    <property type="match status" value="1"/>
</dbReference>
<evidence type="ECO:0000313" key="3">
    <source>
        <dbReference type="EMBL" id="GMA87030.1"/>
    </source>
</evidence>
<evidence type="ECO:0000259" key="2">
    <source>
        <dbReference type="Pfam" id="PF12401"/>
    </source>
</evidence>
<evidence type="ECO:0000256" key="1">
    <source>
        <dbReference type="SAM" id="MobiDB-lite"/>
    </source>
</evidence>
<keyword evidence="4" id="KW-1185">Reference proteome</keyword>
<feature type="domain" description="FhaA N-terminal" evidence="2">
    <location>
        <begin position="57"/>
        <end position="114"/>
    </location>
</feature>
<feature type="compositionally biased region" description="Basic residues" evidence="1">
    <location>
        <begin position="116"/>
        <end position="134"/>
    </location>
</feature>
<reference evidence="4" key="1">
    <citation type="journal article" date="2019" name="Int. J. Syst. Evol. Microbiol.">
        <title>The Global Catalogue of Microorganisms (GCM) 10K type strain sequencing project: providing services to taxonomists for standard genome sequencing and annotation.</title>
        <authorList>
            <consortium name="The Broad Institute Genomics Platform"/>
            <consortium name="The Broad Institute Genome Sequencing Center for Infectious Disease"/>
            <person name="Wu L."/>
            <person name="Ma J."/>
        </authorList>
    </citation>
    <scope>NUCLEOTIDE SEQUENCE [LARGE SCALE GENOMIC DNA]</scope>
    <source>
        <strain evidence="4">NBRC 108730</strain>
    </source>
</reference>
<sequence length="153" mass="16317">MKTRCKTGVEISTGGQSARPPIGSPTAQGPLRAARDQDARPAARLGTSTGGAAMGVLDRFEKGIERAVNGTFAKVFRSEVQPVEIASALRKAADEKAAVIGRGRTLVPNTYVVEPRRHRPRPAARHGRRAHRGASPRTCGRTPSSRVTRSSAR</sequence>
<comment type="caution">
    <text evidence="3">The sequence shown here is derived from an EMBL/GenBank/DDBJ whole genome shotgun (WGS) entry which is preliminary data.</text>
</comment>
<dbReference type="InterPro" id="IPR022128">
    <property type="entry name" value="FhaA_N"/>
</dbReference>
<gene>
    <name evidence="3" type="ORF">GCM10025868_22800</name>
</gene>
<feature type="region of interest" description="Disordered" evidence="1">
    <location>
        <begin position="115"/>
        <end position="153"/>
    </location>
</feature>
<dbReference type="InterPro" id="IPR042287">
    <property type="entry name" value="FhaA_N_sf"/>
</dbReference>
<dbReference type="EMBL" id="BSUZ01000001">
    <property type="protein sequence ID" value="GMA87030.1"/>
    <property type="molecule type" value="Genomic_DNA"/>
</dbReference>
<dbReference type="Pfam" id="PF12401">
    <property type="entry name" value="FhaA_N"/>
    <property type="match status" value="1"/>
</dbReference>